<proteinExistence type="predicted"/>
<feature type="domain" description="Ribosomal protein eL8/eL30/eS12/Gadd45" evidence="1">
    <location>
        <begin position="4"/>
        <end position="92"/>
    </location>
</feature>
<dbReference type="InterPro" id="IPR004038">
    <property type="entry name" value="Ribosomal_eL8/eL30/eS12/Gad45"/>
</dbReference>
<comment type="caution">
    <text evidence="2">The sequence shown here is derived from an EMBL/GenBank/DDBJ whole genome shotgun (WGS) entry which is preliminary data.</text>
</comment>
<reference evidence="2 3" key="1">
    <citation type="submission" date="2018-08" db="EMBL/GenBank/DDBJ databases">
        <title>A genome reference for cultivated species of the human gut microbiota.</title>
        <authorList>
            <person name="Zou Y."/>
            <person name="Xue W."/>
            <person name="Luo G."/>
        </authorList>
    </citation>
    <scope>NUCLEOTIDE SEQUENCE [LARGE SCALE GENOMIC DNA]</scope>
    <source>
        <strain evidence="2 3">AM07-24</strain>
    </source>
</reference>
<dbReference type="Proteomes" id="UP000284841">
    <property type="component" value="Unassembled WGS sequence"/>
</dbReference>
<organism evidence="2 3">
    <name type="scientific">Emergencia timonensis</name>
    <dbReference type="NCBI Taxonomy" id="1776384"/>
    <lineage>
        <taxon>Bacteria</taxon>
        <taxon>Bacillati</taxon>
        <taxon>Bacillota</taxon>
        <taxon>Clostridia</taxon>
        <taxon>Peptostreptococcales</taxon>
        <taxon>Anaerovoracaceae</taxon>
        <taxon>Emergencia</taxon>
    </lineage>
</organism>
<protein>
    <recommendedName>
        <fullName evidence="1">Ribosomal protein eL8/eL30/eS12/Gadd45 domain-containing protein</fullName>
    </recommendedName>
</protein>
<dbReference type="Gene3D" id="3.30.1330.30">
    <property type="match status" value="1"/>
</dbReference>
<dbReference type="GeneID" id="83006443"/>
<dbReference type="STRING" id="1776384.GCA_900086585_04168"/>
<evidence type="ECO:0000313" key="2">
    <source>
        <dbReference type="EMBL" id="RHJ88523.1"/>
    </source>
</evidence>
<accession>A0A415E4F1</accession>
<evidence type="ECO:0000313" key="3">
    <source>
        <dbReference type="Proteomes" id="UP000284841"/>
    </source>
</evidence>
<dbReference type="AlphaFoldDB" id="A0A415E4F1"/>
<keyword evidence="3" id="KW-1185">Reference proteome</keyword>
<dbReference type="Pfam" id="PF01248">
    <property type="entry name" value="Ribosomal_L7Ae"/>
    <property type="match status" value="1"/>
</dbReference>
<dbReference type="SUPFAM" id="SSF55315">
    <property type="entry name" value="L30e-like"/>
    <property type="match status" value="1"/>
</dbReference>
<dbReference type="OrthoDB" id="9794863at2"/>
<name>A0A415E4F1_9FIRM</name>
<evidence type="ECO:0000259" key="1">
    <source>
        <dbReference type="Pfam" id="PF01248"/>
    </source>
</evidence>
<sequence>MRDKVFSYLGFAARTRNLVTGYNTCIMMMEKRKVKLLILTKDLAENTVKKMLQQCNKSNVEYRIFGSSDELSQITGKTGKGIFGITDQHFAEIICKEIDRIQSEKEGF</sequence>
<gene>
    <name evidence="2" type="ORF">DW099_09085</name>
</gene>
<dbReference type="RefSeq" id="WP_067542750.1">
    <property type="nucleotide sequence ID" value="NZ_AP025567.1"/>
</dbReference>
<dbReference type="InterPro" id="IPR029064">
    <property type="entry name" value="Ribosomal_eL30-like_sf"/>
</dbReference>
<dbReference type="EMBL" id="QRMS01000002">
    <property type="protein sequence ID" value="RHJ88523.1"/>
    <property type="molecule type" value="Genomic_DNA"/>
</dbReference>